<accession>A0A163J7F7</accession>
<keyword evidence="4" id="KW-1185">Reference proteome</keyword>
<dbReference type="AlphaFoldDB" id="A0A163J7F7"/>
<evidence type="ECO:0000313" key="3">
    <source>
        <dbReference type="EMBL" id="SAL99870.1"/>
    </source>
</evidence>
<proteinExistence type="inferred from homology"/>
<dbReference type="OMA" id="RIRTNDK"/>
<feature type="region of interest" description="Disordered" evidence="2">
    <location>
        <begin position="69"/>
        <end position="93"/>
    </location>
</feature>
<evidence type="ECO:0000256" key="1">
    <source>
        <dbReference type="ARBA" id="ARBA00007491"/>
    </source>
</evidence>
<gene>
    <name evidence="3" type="primary">ABSGL_05524.1 scaffold 7169</name>
</gene>
<dbReference type="OrthoDB" id="7887808at2759"/>
<evidence type="ECO:0000256" key="2">
    <source>
        <dbReference type="SAM" id="MobiDB-lite"/>
    </source>
</evidence>
<dbReference type="Gene3D" id="3.30.2260.10">
    <property type="entry name" value="Enhancer of rudimentary"/>
    <property type="match status" value="1"/>
</dbReference>
<dbReference type="InParanoid" id="A0A163J7F7"/>
<dbReference type="InterPro" id="IPR000781">
    <property type="entry name" value="ERH"/>
</dbReference>
<dbReference type="Pfam" id="PF01133">
    <property type="entry name" value="ER"/>
    <property type="match status" value="1"/>
</dbReference>
<dbReference type="PANTHER" id="PTHR12373:SF0">
    <property type="entry name" value="ENHANCER OF RUDIMENTARY HOMOLOG"/>
    <property type="match status" value="1"/>
</dbReference>
<dbReference type="Proteomes" id="UP000078561">
    <property type="component" value="Unassembled WGS sequence"/>
</dbReference>
<dbReference type="SUPFAM" id="SSF143875">
    <property type="entry name" value="ERH-like"/>
    <property type="match status" value="1"/>
</dbReference>
<sequence>MDQIASLFEDRLLEETPRLTQLQYRADDLLGFIDSHKEFVALVFDRITSNYVPHDHTWIKERLIAHLTTKQRQSQAPRSSHQPSHSNRGQRRY</sequence>
<dbReference type="EMBL" id="LT553030">
    <property type="protein sequence ID" value="SAL99870.1"/>
    <property type="molecule type" value="Genomic_DNA"/>
</dbReference>
<name>A0A163J7F7_ABSGL</name>
<dbReference type="InterPro" id="IPR035912">
    <property type="entry name" value="EHR_sf"/>
</dbReference>
<feature type="compositionally biased region" description="Polar residues" evidence="2">
    <location>
        <begin position="69"/>
        <end position="87"/>
    </location>
</feature>
<comment type="similarity">
    <text evidence="1">Belongs to the E(R) family.</text>
</comment>
<reference evidence="3" key="1">
    <citation type="submission" date="2016-04" db="EMBL/GenBank/DDBJ databases">
        <authorList>
            <person name="Evans L.H."/>
            <person name="Alamgir A."/>
            <person name="Owens N."/>
            <person name="Weber N.D."/>
            <person name="Virtaneva K."/>
            <person name="Barbian K."/>
            <person name="Babar A."/>
            <person name="Rosenke K."/>
        </authorList>
    </citation>
    <scope>NUCLEOTIDE SEQUENCE [LARGE SCALE GENOMIC DNA]</scope>
    <source>
        <strain evidence="3">CBS 101.48</strain>
    </source>
</reference>
<organism evidence="3">
    <name type="scientific">Absidia glauca</name>
    <name type="common">Pin mould</name>
    <dbReference type="NCBI Taxonomy" id="4829"/>
    <lineage>
        <taxon>Eukaryota</taxon>
        <taxon>Fungi</taxon>
        <taxon>Fungi incertae sedis</taxon>
        <taxon>Mucoromycota</taxon>
        <taxon>Mucoromycotina</taxon>
        <taxon>Mucoromycetes</taxon>
        <taxon>Mucorales</taxon>
        <taxon>Cunninghamellaceae</taxon>
        <taxon>Absidia</taxon>
    </lineage>
</organism>
<protein>
    <submittedName>
        <fullName evidence="3">Uncharacterized protein</fullName>
    </submittedName>
</protein>
<dbReference type="PANTHER" id="PTHR12373">
    <property type="entry name" value="ENHANCER OF RUDIMENTARY ERH"/>
    <property type="match status" value="1"/>
</dbReference>
<evidence type="ECO:0000313" key="4">
    <source>
        <dbReference type="Proteomes" id="UP000078561"/>
    </source>
</evidence>
<dbReference type="STRING" id="4829.A0A163J7F7"/>